<sequence>MKMGEMGKRRFLCSNRILRSPREKNGKEGNQSKSIGGRGRGRGRGTVFIVLNQLDEIMPSKLKKAMGVVKDRTSISLAKVGSNNKAAGLQVAILKATSHHEAPTDERYVVEVLRIVDSNRIYAATCAYFISRRVKKTRNWTVALKSLMLVLRVFQDGGPYFPREVLQVMKRGGRILNLSTFRDHSKTNNPLDYTAYVRIYALYLEERLDCFLMGKLQHRVAFRSSGGDHRGSRPNTETTIREMKPSRLLDRISCWQRLLDRAIATRPTGAAQSNRLVQFSLHAIVQESFDLYRDTSDGLSFLLDSFFHLQYQSCLNAFQICVTAAKQFKELSEYYAICKSMGVGRTSEYPSVQKISEELIETLREFLKDLSSVPNDGTSSVSPVSPNRIAGFASPTPDESQADGLSEYGSQWTSHEDLFSVTDDGSGRSTTTSTASTSPTTSNQSGSTNEEEQQSQPTGDLAFFDGWLTAARTPPQDPGPSSSGQCWEMSLAELVGQAQPNAAISDLHHAASTPDNLFEDGPQPPPRNNSFLDDDTAGLTGTQLIPFQSSAAAGPTIGQGQQQPSSSPWEDVFSVAPTFQAMAITTPTFNSRGPNVVGESVQDETDPFSSNNNPGALEATGDNQLENVLQQQKQQKCSCGSRTRSSRSI</sequence>
<dbReference type="Gene3D" id="1.25.40.90">
    <property type="match status" value="1"/>
</dbReference>
<dbReference type="CDD" id="cd16987">
    <property type="entry name" value="ANTH_N_AP180_plant"/>
    <property type="match status" value="1"/>
</dbReference>
<evidence type="ECO:0000256" key="4">
    <source>
        <dbReference type="ARBA" id="ARBA00022583"/>
    </source>
</evidence>
<dbReference type="GO" id="GO:0006900">
    <property type="term" value="P:vesicle budding from membrane"/>
    <property type="evidence" value="ECO:0007669"/>
    <property type="project" value="TreeGrafter"/>
</dbReference>
<reference evidence="11 12" key="1">
    <citation type="journal article" date="2023" name="Hortic Res">
        <title>Pangenome of water caltrop reveals structural variations and asymmetric subgenome divergence after allopolyploidization.</title>
        <authorList>
            <person name="Zhang X."/>
            <person name="Chen Y."/>
            <person name="Wang L."/>
            <person name="Yuan Y."/>
            <person name="Fang M."/>
            <person name="Shi L."/>
            <person name="Lu R."/>
            <person name="Comes H.P."/>
            <person name="Ma Y."/>
            <person name="Chen Y."/>
            <person name="Huang G."/>
            <person name="Zhou Y."/>
            <person name="Zheng Z."/>
            <person name="Qiu Y."/>
        </authorList>
    </citation>
    <scope>NUCLEOTIDE SEQUENCE [LARGE SCALE GENOMIC DNA]</scope>
    <source>
        <strain evidence="11">F231</strain>
    </source>
</reference>
<feature type="region of interest" description="Disordered" evidence="9">
    <location>
        <begin position="587"/>
        <end position="623"/>
    </location>
</feature>
<dbReference type="GO" id="GO:0032050">
    <property type="term" value="F:clathrin heavy chain binding"/>
    <property type="evidence" value="ECO:0007669"/>
    <property type="project" value="TreeGrafter"/>
</dbReference>
<dbReference type="SUPFAM" id="SSF48464">
    <property type="entry name" value="ENTH/VHS domain"/>
    <property type="match status" value="1"/>
</dbReference>
<evidence type="ECO:0000313" key="12">
    <source>
        <dbReference type="Proteomes" id="UP001346149"/>
    </source>
</evidence>
<dbReference type="AlphaFoldDB" id="A0AAN7LL01"/>
<dbReference type="PROSITE" id="PS50942">
    <property type="entry name" value="ENTH"/>
    <property type="match status" value="1"/>
</dbReference>
<dbReference type="Gene3D" id="1.20.58.150">
    <property type="entry name" value="ANTH domain"/>
    <property type="match status" value="1"/>
</dbReference>
<gene>
    <name evidence="11" type="ORF">SAY86_017712</name>
</gene>
<dbReference type="InterPro" id="IPR011417">
    <property type="entry name" value="ANTH_dom"/>
</dbReference>
<dbReference type="GO" id="GO:0005546">
    <property type="term" value="F:phosphatidylinositol-4,5-bisphosphate binding"/>
    <property type="evidence" value="ECO:0007669"/>
    <property type="project" value="TreeGrafter"/>
</dbReference>
<evidence type="ECO:0000256" key="1">
    <source>
        <dbReference type="ARBA" id="ARBA00004132"/>
    </source>
</evidence>
<dbReference type="Proteomes" id="UP001346149">
    <property type="component" value="Unassembled WGS sequence"/>
</dbReference>
<feature type="domain" description="ENTH" evidence="10">
    <location>
        <begin position="81"/>
        <end position="218"/>
    </location>
</feature>
<feature type="region of interest" description="Disordered" evidence="9">
    <location>
        <begin position="512"/>
        <end position="539"/>
    </location>
</feature>
<dbReference type="SUPFAM" id="SSF89009">
    <property type="entry name" value="GAT-like domain"/>
    <property type="match status" value="1"/>
</dbReference>
<dbReference type="SMART" id="SM00273">
    <property type="entry name" value="ENTH"/>
    <property type="match status" value="1"/>
</dbReference>
<dbReference type="GO" id="GO:0048268">
    <property type="term" value="P:clathrin coat assembly"/>
    <property type="evidence" value="ECO:0007669"/>
    <property type="project" value="InterPro"/>
</dbReference>
<evidence type="ECO:0000256" key="9">
    <source>
        <dbReference type="SAM" id="MobiDB-lite"/>
    </source>
</evidence>
<dbReference type="GO" id="GO:0005794">
    <property type="term" value="C:Golgi apparatus"/>
    <property type="evidence" value="ECO:0007669"/>
    <property type="project" value="UniProtKB-SubCell"/>
</dbReference>
<feature type="compositionally biased region" description="Low complexity" evidence="9">
    <location>
        <begin position="420"/>
        <end position="445"/>
    </location>
</feature>
<name>A0AAN7LL01_TRANT</name>
<dbReference type="GO" id="GO:0005905">
    <property type="term" value="C:clathrin-coated pit"/>
    <property type="evidence" value="ECO:0007669"/>
    <property type="project" value="UniProtKB-SubCell"/>
</dbReference>
<comment type="caution">
    <text evidence="11">The sequence shown here is derived from an EMBL/GenBank/DDBJ whole genome shotgun (WGS) entry which is preliminary data.</text>
</comment>
<dbReference type="InterPro" id="IPR008942">
    <property type="entry name" value="ENTH_VHS"/>
</dbReference>
<dbReference type="EMBL" id="JAXQNO010000010">
    <property type="protein sequence ID" value="KAK4790408.1"/>
    <property type="molecule type" value="Genomic_DNA"/>
</dbReference>
<evidence type="ECO:0000256" key="8">
    <source>
        <dbReference type="ARBA" id="ARBA00023329"/>
    </source>
</evidence>
<keyword evidence="6" id="KW-0472">Membrane</keyword>
<keyword evidence="7" id="KW-0168">Coated pit</keyword>
<dbReference type="GO" id="GO:0030136">
    <property type="term" value="C:clathrin-coated vesicle"/>
    <property type="evidence" value="ECO:0007669"/>
    <property type="project" value="UniProtKB-SubCell"/>
</dbReference>
<evidence type="ECO:0000256" key="6">
    <source>
        <dbReference type="ARBA" id="ARBA00023136"/>
    </source>
</evidence>
<dbReference type="PANTHER" id="PTHR22951:SF75">
    <property type="entry name" value="CLATHRIN COAT ASSEMBLY PROTEIN AP180"/>
    <property type="match status" value="1"/>
</dbReference>
<keyword evidence="8" id="KW-0968">Cytoplasmic vesicle</keyword>
<dbReference type="GO" id="GO:0000149">
    <property type="term" value="F:SNARE binding"/>
    <property type="evidence" value="ECO:0007669"/>
    <property type="project" value="TreeGrafter"/>
</dbReference>
<feature type="region of interest" description="Disordered" evidence="9">
    <location>
        <begin position="12"/>
        <end position="41"/>
    </location>
</feature>
<evidence type="ECO:0000256" key="7">
    <source>
        <dbReference type="ARBA" id="ARBA00023176"/>
    </source>
</evidence>
<evidence type="ECO:0000259" key="10">
    <source>
        <dbReference type="PROSITE" id="PS50942"/>
    </source>
</evidence>
<dbReference type="InterPro" id="IPR045192">
    <property type="entry name" value="AP180-like"/>
</dbReference>
<accession>A0AAN7LL01</accession>
<feature type="compositionally biased region" description="Polar residues" evidence="9">
    <location>
        <begin position="374"/>
        <end position="385"/>
    </location>
</feature>
<dbReference type="Pfam" id="PF07651">
    <property type="entry name" value="ANTH"/>
    <property type="match status" value="1"/>
</dbReference>
<comment type="subcellular location">
    <subcellularLocation>
        <location evidence="1">Cytoplasmic vesicle</location>
        <location evidence="1">Clathrin-coated vesicle</location>
    </subcellularLocation>
    <subcellularLocation>
        <location evidence="2">Golgi apparatus</location>
    </subcellularLocation>
    <subcellularLocation>
        <location evidence="3">Membrane</location>
        <location evidence="3">Clathrin-coated pit</location>
    </subcellularLocation>
</comment>
<keyword evidence="4" id="KW-0254">Endocytosis</keyword>
<dbReference type="PANTHER" id="PTHR22951">
    <property type="entry name" value="CLATHRIN ASSEMBLY PROTEIN"/>
    <property type="match status" value="1"/>
</dbReference>
<dbReference type="InterPro" id="IPR048050">
    <property type="entry name" value="ANTH_N_plant"/>
</dbReference>
<dbReference type="FunFam" id="1.20.58.150:FF:000005">
    <property type="entry name" value="putative clathrin assembly protein At2g25430"/>
    <property type="match status" value="1"/>
</dbReference>
<feature type="region of interest" description="Disordered" evidence="9">
    <location>
        <begin position="374"/>
        <end position="458"/>
    </location>
</feature>
<keyword evidence="12" id="KW-1185">Reference proteome</keyword>
<protein>
    <recommendedName>
        <fullName evidence="10">ENTH domain-containing protein</fullName>
    </recommendedName>
</protein>
<evidence type="ECO:0000256" key="3">
    <source>
        <dbReference type="ARBA" id="ARBA00004600"/>
    </source>
</evidence>
<evidence type="ECO:0000256" key="5">
    <source>
        <dbReference type="ARBA" id="ARBA00023034"/>
    </source>
</evidence>
<organism evidence="11 12">
    <name type="scientific">Trapa natans</name>
    <name type="common">Water chestnut</name>
    <dbReference type="NCBI Taxonomy" id="22666"/>
    <lineage>
        <taxon>Eukaryota</taxon>
        <taxon>Viridiplantae</taxon>
        <taxon>Streptophyta</taxon>
        <taxon>Embryophyta</taxon>
        <taxon>Tracheophyta</taxon>
        <taxon>Spermatophyta</taxon>
        <taxon>Magnoliopsida</taxon>
        <taxon>eudicotyledons</taxon>
        <taxon>Gunneridae</taxon>
        <taxon>Pentapetalae</taxon>
        <taxon>rosids</taxon>
        <taxon>malvids</taxon>
        <taxon>Myrtales</taxon>
        <taxon>Lythraceae</taxon>
        <taxon>Trapa</taxon>
    </lineage>
</organism>
<dbReference type="InterPro" id="IPR013809">
    <property type="entry name" value="ENTH"/>
</dbReference>
<evidence type="ECO:0000256" key="2">
    <source>
        <dbReference type="ARBA" id="ARBA00004555"/>
    </source>
</evidence>
<dbReference type="GO" id="GO:0072583">
    <property type="term" value="P:clathrin-dependent endocytosis"/>
    <property type="evidence" value="ECO:0007669"/>
    <property type="project" value="InterPro"/>
</dbReference>
<evidence type="ECO:0000313" key="11">
    <source>
        <dbReference type="EMBL" id="KAK4790408.1"/>
    </source>
</evidence>
<dbReference type="GO" id="GO:0005545">
    <property type="term" value="F:1-phosphatidylinositol binding"/>
    <property type="evidence" value="ECO:0007669"/>
    <property type="project" value="InterPro"/>
</dbReference>
<keyword evidence="5" id="KW-0333">Golgi apparatus</keyword>
<dbReference type="InterPro" id="IPR014712">
    <property type="entry name" value="ANTH_dom_sf"/>
</dbReference>
<proteinExistence type="predicted"/>